<gene>
    <name evidence="2" type="ORF">BDK51DRAFT_50481</name>
</gene>
<dbReference type="Proteomes" id="UP000269721">
    <property type="component" value="Unassembled WGS sequence"/>
</dbReference>
<evidence type="ECO:0000313" key="2">
    <source>
        <dbReference type="EMBL" id="RKO93734.1"/>
    </source>
</evidence>
<dbReference type="PROSITE" id="PS50866">
    <property type="entry name" value="GOLD"/>
    <property type="match status" value="1"/>
</dbReference>
<keyword evidence="3" id="KW-1185">Reference proteome</keyword>
<organism evidence="2 3">
    <name type="scientific">Blyttiomyces helicus</name>
    <dbReference type="NCBI Taxonomy" id="388810"/>
    <lineage>
        <taxon>Eukaryota</taxon>
        <taxon>Fungi</taxon>
        <taxon>Fungi incertae sedis</taxon>
        <taxon>Chytridiomycota</taxon>
        <taxon>Chytridiomycota incertae sedis</taxon>
        <taxon>Chytridiomycetes</taxon>
        <taxon>Chytridiomycetes incertae sedis</taxon>
        <taxon>Blyttiomyces</taxon>
    </lineage>
</organism>
<dbReference type="EMBL" id="KZ994132">
    <property type="protein sequence ID" value="RKO93734.1"/>
    <property type="molecule type" value="Genomic_DNA"/>
</dbReference>
<sequence>MQKRSNFLRDSLISGDLAVISSSTPQYQGDGSLEVDGTLYTDILESSTLMGNVSVTSVLSFPSRSRPVAPTSGNTLVFADSELDSRMAMMNAAGTVINLNRLTTVGDLLTFDGVNDTTTRFPGGLADQLLTYGPRGNSATQLSWKSSALALNFVYSPSDLYIRYATLTHSQGFALMSTSTGIPFDKMLRDIMKFWCIVGFSSENDLSVGIDACVELSIETGSGGSYTYLSGMKTYCNFEATNSTTPFDTLTCRCIVNVPTRGTYLRVLVREFQTTTNALILIPEMITISAMLLIVESPSTDSSEYLSFQDVPTNTLIIQTNSNDFVSAMTVTLADAGLRYMFGKNTLTSTVNCEIEILGTSGWKSLTAGSVGNVVVGQNVYLPPGVTVMAEDLSINGGTMSITDCGLIIDKIEVTISSFTGVPDFGCYYQFVHDDEIVQTTSTLFSLRLAVSTGTLASGMYRAGLSFDWDMSNAGVKFENQLLLDGSTVIDQYSDLPVITGTYQKVNSFTVFELTEGKHTFSFHTLVENSSWALYPKNVRFELSRI</sequence>
<protein>
    <recommendedName>
        <fullName evidence="1">GOLD domain-containing protein</fullName>
    </recommendedName>
</protein>
<dbReference type="InterPro" id="IPR009038">
    <property type="entry name" value="GOLD_dom"/>
</dbReference>
<name>A0A4P9WLI0_9FUNG</name>
<feature type="domain" description="GOLD" evidence="1">
    <location>
        <begin position="425"/>
        <end position="545"/>
    </location>
</feature>
<dbReference type="AlphaFoldDB" id="A0A4P9WLI0"/>
<accession>A0A4P9WLI0</accession>
<evidence type="ECO:0000259" key="1">
    <source>
        <dbReference type="PROSITE" id="PS50866"/>
    </source>
</evidence>
<proteinExistence type="predicted"/>
<evidence type="ECO:0000313" key="3">
    <source>
        <dbReference type="Proteomes" id="UP000269721"/>
    </source>
</evidence>
<reference evidence="3" key="1">
    <citation type="journal article" date="2018" name="Nat. Microbiol.">
        <title>Leveraging single-cell genomics to expand the fungal tree of life.</title>
        <authorList>
            <person name="Ahrendt S.R."/>
            <person name="Quandt C.A."/>
            <person name="Ciobanu D."/>
            <person name="Clum A."/>
            <person name="Salamov A."/>
            <person name="Andreopoulos B."/>
            <person name="Cheng J.F."/>
            <person name="Woyke T."/>
            <person name="Pelin A."/>
            <person name="Henrissat B."/>
            <person name="Reynolds N.K."/>
            <person name="Benny G.L."/>
            <person name="Smith M.E."/>
            <person name="James T.Y."/>
            <person name="Grigoriev I.V."/>
        </authorList>
    </citation>
    <scope>NUCLEOTIDE SEQUENCE [LARGE SCALE GENOMIC DNA]</scope>
</reference>